<dbReference type="InterPro" id="IPR043760">
    <property type="entry name" value="PycTM_dom"/>
</dbReference>
<dbReference type="Pfam" id="PF18967">
    <property type="entry name" value="PycTM"/>
    <property type="match status" value="1"/>
</dbReference>
<feature type="domain" description="Pycsar effector protein" evidence="9">
    <location>
        <begin position="30"/>
        <end position="202"/>
    </location>
</feature>
<evidence type="ECO:0000256" key="7">
    <source>
        <dbReference type="ARBA" id="ARBA00023136"/>
    </source>
</evidence>
<evidence type="ECO:0000256" key="2">
    <source>
        <dbReference type="ARBA" id="ARBA00022475"/>
    </source>
</evidence>
<reference evidence="10" key="2">
    <citation type="submission" date="2023-01" db="EMBL/GenBank/DDBJ databases">
        <authorList>
            <person name="Sun Q."/>
            <person name="Evtushenko L."/>
        </authorList>
    </citation>
    <scope>NUCLEOTIDE SEQUENCE</scope>
    <source>
        <strain evidence="10">VKM Ac-2007</strain>
    </source>
</reference>
<feature type="transmembrane region" description="Helical" evidence="8">
    <location>
        <begin position="48"/>
        <end position="65"/>
    </location>
</feature>
<sequence>MLKIMRSAPSAHVTREGAVPQEQDEVLSYLQDVLAEVRGDNRRADRKAVALLVTAVLGVLAVVNWKPQVLPSQAEWLWWTGGFFCVMGVLASVGALHPLSAGLAGRTVERRRSYAGRLHAWTPSTADAQAGDPPAGRSRGAFSEEALAELRARMRSQDPRVSADMFVLRIRKLSAVAHAKNRYIRRGVLLLLVAVACCLLSAGIGQVILGG</sequence>
<keyword evidence="11" id="KW-1185">Reference proteome</keyword>
<dbReference type="AlphaFoldDB" id="A0A9W6I6S7"/>
<comment type="caution">
    <text evidence="10">The sequence shown here is derived from an EMBL/GenBank/DDBJ whole genome shotgun (WGS) entry which is preliminary data.</text>
</comment>
<evidence type="ECO:0000256" key="5">
    <source>
        <dbReference type="ARBA" id="ARBA00022989"/>
    </source>
</evidence>
<evidence type="ECO:0000313" key="10">
    <source>
        <dbReference type="EMBL" id="GLK12456.1"/>
    </source>
</evidence>
<feature type="transmembrane region" description="Helical" evidence="8">
    <location>
        <begin position="188"/>
        <end position="209"/>
    </location>
</feature>
<keyword evidence="4" id="KW-0547">Nucleotide-binding</keyword>
<comment type="subcellular location">
    <subcellularLocation>
        <location evidence="1">Cell membrane</location>
    </subcellularLocation>
</comment>
<organism evidence="10 11">
    <name type="scientific">Streptosporangium carneum</name>
    <dbReference type="NCBI Taxonomy" id="47481"/>
    <lineage>
        <taxon>Bacteria</taxon>
        <taxon>Bacillati</taxon>
        <taxon>Actinomycetota</taxon>
        <taxon>Actinomycetes</taxon>
        <taxon>Streptosporangiales</taxon>
        <taxon>Streptosporangiaceae</taxon>
        <taxon>Streptosporangium</taxon>
    </lineage>
</organism>
<dbReference type="EMBL" id="BSEV01000016">
    <property type="protein sequence ID" value="GLK12456.1"/>
    <property type="molecule type" value="Genomic_DNA"/>
</dbReference>
<keyword evidence="5 8" id="KW-1133">Transmembrane helix</keyword>
<evidence type="ECO:0000313" key="11">
    <source>
        <dbReference type="Proteomes" id="UP001143474"/>
    </source>
</evidence>
<name>A0A9W6I6S7_9ACTN</name>
<evidence type="ECO:0000259" key="9">
    <source>
        <dbReference type="Pfam" id="PF18967"/>
    </source>
</evidence>
<protein>
    <recommendedName>
        <fullName evidence="9">Pycsar effector protein domain-containing protein</fullName>
    </recommendedName>
</protein>
<evidence type="ECO:0000256" key="1">
    <source>
        <dbReference type="ARBA" id="ARBA00004236"/>
    </source>
</evidence>
<accession>A0A9W6I6S7</accession>
<evidence type="ECO:0000256" key="8">
    <source>
        <dbReference type="SAM" id="Phobius"/>
    </source>
</evidence>
<evidence type="ECO:0000256" key="6">
    <source>
        <dbReference type="ARBA" id="ARBA00023118"/>
    </source>
</evidence>
<keyword evidence="7 8" id="KW-0472">Membrane</keyword>
<dbReference type="RefSeq" id="WP_271220781.1">
    <property type="nucleotide sequence ID" value="NZ_BAAAVD010000009.1"/>
</dbReference>
<reference evidence="10" key="1">
    <citation type="journal article" date="2014" name="Int. J. Syst. Evol. Microbiol.">
        <title>Complete genome sequence of Corynebacterium casei LMG S-19264T (=DSM 44701T), isolated from a smear-ripened cheese.</title>
        <authorList>
            <consortium name="US DOE Joint Genome Institute (JGI-PGF)"/>
            <person name="Walter F."/>
            <person name="Albersmeier A."/>
            <person name="Kalinowski J."/>
            <person name="Ruckert C."/>
        </authorList>
    </citation>
    <scope>NUCLEOTIDE SEQUENCE</scope>
    <source>
        <strain evidence="10">VKM Ac-2007</strain>
    </source>
</reference>
<keyword evidence="6" id="KW-0051">Antiviral defense</keyword>
<keyword evidence="2" id="KW-1003">Cell membrane</keyword>
<gene>
    <name evidence="10" type="ORF">GCM10017600_58660</name>
</gene>
<feature type="transmembrane region" description="Helical" evidence="8">
    <location>
        <begin position="77"/>
        <end position="104"/>
    </location>
</feature>
<evidence type="ECO:0000256" key="4">
    <source>
        <dbReference type="ARBA" id="ARBA00022741"/>
    </source>
</evidence>
<evidence type="ECO:0000256" key="3">
    <source>
        <dbReference type="ARBA" id="ARBA00022692"/>
    </source>
</evidence>
<keyword evidence="3 8" id="KW-0812">Transmembrane</keyword>
<proteinExistence type="predicted"/>
<dbReference type="Proteomes" id="UP001143474">
    <property type="component" value="Unassembled WGS sequence"/>
</dbReference>